<keyword evidence="7" id="KW-0812">Transmembrane</keyword>
<reference evidence="11 12" key="1">
    <citation type="submission" date="2019-04" db="EMBL/GenBank/DDBJ databases">
        <authorList>
            <person name="Hwang J.C."/>
        </authorList>
    </citation>
    <scope>NUCLEOTIDE SEQUENCE [LARGE SCALE GENOMIC DNA]</scope>
    <source>
        <strain evidence="11 12">IMCC35002</strain>
    </source>
</reference>
<comment type="caution">
    <text evidence="11">The sequence shown here is derived from an EMBL/GenBank/DDBJ whole genome shotgun (WGS) entry which is preliminary data.</text>
</comment>
<evidence type="ECO:0000256" key="9">
    <source>
        <dbReference type="ARBA" id="ARBA00023136"/>
    </source>
</evidence>
<keyword evidence="5" id="KW-0488">Methylation</keyword>
<protein>
    <recommendedName>
        <fullName evidence="3">Type II secretion system core protein G</fullName>
    </recommendedName>
</protein>
<evidence type="ECO:0000256" key="5">
    <source>
        <dbReference type="ARBA" id="ARBA00022481"/>
    </source>
</evidence>
<evidence type="ECO:0000256" key="2">
    <source>
        <dbReference type="ARBA" id="ARBA00009984"/>
    </source>
</evidence>
<name>A0A4V5NW90_9GAMM</name>
<dbReference type="AlphaFoldDB" id="A0A4V5NW90"/>
<evidence type="ECO:0000259" key="10">
    <source>
        <dbReference type="Pfam" id="PF08334"/>
    </source>
</evidence>
<dbReference type="NCBIfam" id="TIGR01710">
    <property type="entry name" value="typeII_sec_gspG"/>
    <property type="match status" value="1"/>
</dbReference>
<keyword evidence="6" id="KW-0997">Cell inner membrane</keyword>
<dbReference type="PANTHER" id="PTHR30093:SF45">
    <property type="entry name" value="TYPE II SECRETION SYSTEM CORE PROTEIN G"/>
    <property type="match status" value="1"/>
</dbReference>
<dbReference type="GO" id="GO:0015627">
    <property type="term" value="C:type II protein secretion system complex"/>
    <property type="evidence" value="ECO:0007669"/>
    <property type="project" value="InterPro"/>
</dbReference>
<evidence type="ECO:0000313" key="12">
    <source>
        <dbReference type="Proteomes" id="UP000305675"/>
    </source>
</evidence>
<evidence type="ECO:0000256" key="8">
    <source>
        <dbReference type="ARBA" id="ARBA00022989"/>
    </source>
</evidence>
<feature type="domain" description="Type II secretion system protein GspG C-terminal" evidence="10">
    <location>
        <begin position="31"/>
        <end position="130"/>
    </location>
</feature>
<comment type="similarity">
    <text evidence="2">Belongs to the GSP G family.</text>
</comment>
<dbReference type="Pfam" id="PF07963">
    <property type="entry name" value="N_methyl"/>
    <property type="match status" value="1"/>
</dbReference>
<evidence type="ECO:0000256" key="7">
    <source>
        <dbReference type="ARBA" id="ARBA00022692"/>
    </source>
</evidence>
<accession>A0A4V5NW90</accession>
<evidence type="ECO:0000256" key="3">
    <source>
        <dbReference type="ARBA" id="ARBA00020042"/>
    </source>
</evidence>
<dbReference type="GO" id="GO:0015628">
    <property type="term" value="P:protein secretion by the type II secretion system"/>
    <property type="evidence" value="ECO:0007669"/>
    <property type="project" value="InterPro"/>
</dbReference>
<dbReference type="NCBIfam" id="TIGR02532">
    <property type="entry name" value="IV_pilin_GFxxxE"/>
    <property type="match status" value="1"/>
</dbReference>
<dbReference type="InterPro" id="IPR012902">
    <property type="entry name" value="N_methyl_site"/>
</dbReference>
<proteinExistence type="inferred from homology"/>
<gene>
    <name evidence="11" type="primary">gspG</name>
    <name evidence="11" type="ORF">FCL42_13375</name>
</gene>
<dbReference type="PANTHER" id="PTHR30093">
    <property type="entry name" value="GENERAL SECRETION PATHWAY PROTEIN G"/>
    <property type="match status" value="1"/>
</dbReference>
<dbReference type="InterPro" id="IPR010054">
    <property type="entry name" value="Type2_sec_GspG"/>
</dbReference>
<dbReference type="OrthoDB" id="9795612at2"/>
<evidence type="ECO:0000256" key="6">
    <source>
        <dbReference type="ARBA" id="ARBA00022519"/>
    </source>
</evidence>
<keyword evidence="8" id="KW-1133">Transmembrane helix</keyword>
<dbReference type="EMBL" id="SWCJ01000010">
    <property type="protein sequence ID" value="TKB54004.1"/>
    <property type="molecule type" value="Genomic_DNA"/>
</dbReference>
<evidence type="ECO:0000256" key="1">
    <source>
        <dbReference type="ARBA" id="ARBA00004377"/>
    </source>
</evidence>
<dbReference type="InterPro" id="IPR013545">
    <property type="entry name" value="T2SS_protein-GspG_C"/>
</dbReference>
<dbReference type="Proteomes" id="UP000305675">
    <property type="component" value="Unassembled WGS sequence"/>
</dbReference>
<organism evidence="11 12">
    <name type="scientific">Ferrimonas aestuarii</name>
    <dbReference type="NCBI Taxonomy" id="2569539"/>
    <lineage>
        <taxon>Bacteria</taxon>
        <taxon>Pseudomonadati</taxon>
        <taxon>Pseudomonadota</taxon>
        <taxon>Gammaproteobacteria</taxon>
        <taxon>Alteromonadales</taxon>
        <taxon>Ferrimonadaceae</taxon>
        <taxon>Ferrimonas</taxon>
    </lineage>
</organism>
<dbReference type="Pfam" id="PF08334">
    <property type="entry name" value="T2SSG"/>
    <property type="match status" value="1"/>
</dbReference>
<comment type="subcellular location">
    <subcellularLocation>
        <location evidence="1">Cell inner membrane</location>
        <topology evidence="1">Single-pass membrane protein</topology>
    </subcellularLocation>
</comment>
<sequence>MKNRTRGFTLMELLIVMVILGLLMSLVAPQMFSKVSSTKKKTAAAQMQMLQTSIDTYLLDIGDYPANLGELRQSSQDGWDGPYLPKDVPMDPWGNPYVYQVPGNDGKPYLLMSYGKDGQVGGSDENEDIVAE</sequence>
<evidence type="ECO:0000313" key="11">
    <source>
        <dbReference type="EMBL" id="TKB54004.1"/>
    </source>
</evidence>
<dbReference type="SUPFAM" id="SSF54523">
    <property type="entry name" value="Pili subunits"/>
    <property type="match status" value="1"/>
</dbReference>
<keyword evidence="12" id="KW-1185">Reference proteome</keyword>
<dbReference type="Gene3D" id="3.30.700.10">
    <property type="entry name" value="Glycoprotein, Type 4 Pilin"/>
    <property type="match status" value="1"/>
</dbReference>
<keyword evidence="4" id="KW-1003">Cell membrane</keyword>
<evidence type="ECO:0000256" key="4">
    <source>
        <dbReference type="ARBA" id="ARBA00022475"/>
    </source>
</evidence>
<keyword evidence="9" id="KW-0472">Membrane</keyword>
<dbReference type="GO" id="GO:0005886">
    <property type="term" value="C:plasma membrane"/>
    <property type="evidence" value="ECO:0007669"/>
    <property type="project" value="UniProtKB-SubCell"/>
</dbReference>
<dbReference type="PRINTS" id="PR00813">
    <property type="entry name" value="BCTERIALGSPG"/>
</dbReference>
<dbReference type="InterPro" id="IPR045584">
    <property type="entry name" value="Pilin-like"/>
</dbReference>
<dbReference type="InterPro" id="IPR000983">
    <property type="entry name" value="Bac_GSPG_pilin"/>
</dbReference>